<keyword evidence="2" id="KW-1185">Reference proteome</keyword>
<dbReference type="Proteomes" id="UP000887565">
    <property type="component" value="Unplaced"/>
</dbReference>
<protein>
    <submittedName>
        <fullName evidence="3">Uncharacterized protein</fullName>
    </submittedName>
</protein>
<dbReference type="AlphaFoldDB" id="A0A915I1S6"/>
<feature type="transmembrane region" description="Helical" evidence="1">
    <location>
        <begin position="32"/>
        <end position="52"/>
    </location>
</feature>
<name>A0A915I1S6_ROMCU</name>
<evidence type="ECO:0000256" key="1">
    <source>
        <dbReference type="SAM" id="Phobius"/>
    </source>
</evidence>
<organism evidence="2 3">
    <name type="scientific">Romanomermis culicivorax</name>
    <name type="common">Nematode worm</name>
    <dbReference type="NCBI Taxonomy" id="13658"/>
    <lineage>
        <taxon>Eukaryota</taxon>
        <taxon>Metazoa</taxon>
        <taxon>Ecdysozoa</taxon>
        <taxon>Nematoda</taxon>
        <taxon>Enoplea</taxon>
        <taxon>Dorylaimia</taxon>
        <taxon>Mermithida</taxon>
        <taxon>Mermithoidea</taxon>
        <taxon>Mermithidae</taxon>
        <taxon>Romanomermis</taxon>
    </lineage>
</organism>
<reference evidence="3" key="1">
    <citation type="submission" date="2022-11" db="UniProtKB">
        <authorList>
            <consortium name="WormBaseParasite"/>
        </authorList>
    </citation>
    <scope>IDENTIFICATION</scope>
</reference>
<dbReference type="WBParaSite" id="nRc.2.0.1.t07655-RA">
    <property type="protein sequence ID" value="nRc.2.0.1.t07655-RA"/>
    <property type="gene ID" value="nRc.2.0.1.g07655"/>
</dbReference>
<evidence type="ECO:0000313" key="2">
    <source>
        <dbReference type="Proteomes" id="UP000887565"/>
    </source>
</evidence>
<keyword evidence="1" id="KW-0812">Transmembrane</keyword>
<accession>A0A915I1S6</accession>
<proteinExistence type="predicted"/>
<evidence type="ECO:0000313" key="3">
    <source>
        <dbReference type="WBParaSite" id="nRc.2.0.1.t07655-RA"/>
    </source>
</evidence>
<keyword evidence="1" id="KW-1133">Transmembrane helix</keyword>
<keyword evidence="1" id="KW-0472">Membrane</keyword>
<sequence>MSFCKSQIFESVEAIRVLFASKHWFIFIDEQAIVGSALLIVVVVSYSIPLYIVPMDCEPSPAVLQDQIQILF</sequence>